<dbReference type="Pfam" id="PF01757">
    <property type="entry name" value="Acyl_transf_3"/>
    <property type="match status" value="1"/>
</dbReference>
<name>A0A4R2RVF0_9FIRM</name>
<evidence type="ECO:0000256" key="1">
    <source>
        <dbReference type="ARBA" id="ARBA00004651"/>
    </source>
</evidence>
<dbReference type="PANTHER" id="PTHR40074:SF2">
    <property type="entry name" value="O-ACETYLTRANSFERASE WECH"/>
    <property type="match status" value="1"/>
</dbReference>
<dbReference type="InterPro" id="IPR002656">
    <property type="entry name" value="Acyl_transf_3_dom"/>
</dbReference>
<keyword evidence="6 7" id="KW-0472">Membrane</keyword>
<dbReference type="Proteomes" id="UP000294813">
    <property type="component" value="Unassembled WGS sequence"/>
</dbReference>
<dbReference type="GO" id="GO:0005886">
    <property type="term" value="C:plasma membrane"/>
    <property type="evidence" value="ECO:0007669"/>
    <property type="project" value="UniProtKB-SubCell"/>
</dbReference>
<feature type="transmembrane region" description="Helical" evidence="7">
    <location>
        <begin position="206"/>
        <end position="226"/>
    </location>
</feature>
<feature type="transmembrane region" description="Helical" evidence="7">
    <location>
        <begin position="119"/>
        <end position="139"/>
    </location>
</feature>
<keyword evidence="3" id="KW-1003">Cell membrane</keyword>
<evidence type="ECO:0000259" key="8">
    <source>
        <dbReference type="Pfam" id="PF01757"/>
    </source>
</evidence>
<feature type="transmembrane region" description="Helical" evidence="7">
    <location>
        <begin position="308"/>
        <end position="324"/>
    </location>
</feature>
<proteinExistence type="inferred from homology"/>
<feature type="transmembrane region" description="Helical" evidence="7">
    <location>
        <begin position="344"/>
        <end position="365"/>
    </location>
</feature>
<evidence type="ECO:0000256" key="6">
    <source>
        <dbReference type="ARBA" id="ARBA00023136"/>
    </source>
</evidence>
<dbReference type="GO" id="GO:0009246">
    <property type="term" value="P:enterobacterial common antigen biosynthetic process"/>
    <property type="evidence" value="ECO:0007669"/>
    <property type="project" value="TreeGrafter"/>
</dbReference>
<organism evidence="9 10">
    <name type="scientific">Heliophilum fasciatum</name>
    <dbReference type="NCBI Taxonomy" id="35700"/>
    <lineage>
        <taxon>Bacteria</taxon>
        <taxon>Bacillati</taxon>
        <taxon>Bacillota</taxon>
        <taxon>Clostridia</taxon>
        <taxon>Eubacteriales</taxon>
        <taxon>Heliobacteriaceae</taxon>
        <taxon>Heliophilum</taxon>
    </lineage>
</organism>
<dbReference type="AlphaFoldDB" id="A0A4R2RVF0"/>
<feature type="transmembrane region" description="Helical" evidence="7">
    <location>
        <begin position="12"/>
        <end position="31"/>
    </location>
</feature>
<evidence type="ECO:0000313" key="10">
    <source>
        <dbReference type="Proteomes" id="UP000294813"/>
    </source>
</evidence>
<feature type="transmembrane region" description="Helical" evidence="7">
    <location>
        <begin position="51"/>
        <end position="69"/>
    </location>
</feature>
<dbReference type="EMBL" id="SLXT01000014">
    <property type="protein sequence ID" value="TCP63911.1"/>
    <property type="molecule type" value="Genomic_DNA"/>
</dbReference>
<evidence type="ECO:0000256" key="5">
    <source>
        <dbReference type="ARBA" id="ARBA00022989"/>
    </source>
</evidence>
<sequence length="404" mass="46202">MKALILEIQQLRGLAFLAVVLQHTLGAFIRQSNVTMGDVVLLSLLYQLCKFAVPAFILITGFVLFYNYHERLHYPSFIRKRLLEIGVPYFLWAIVYYGRFAPETPDLWTGFMEFGFQTLSGWVCYHLWFVIMILQYYLLFPVFRHLYLWGKPYLQTKRQVVLAYGGLLLLYLALGWFYVYQLPGFDAALDYPLIRQAFVDFRDRNFIFWFFYFALGALAGLQVTQWRAWVAQVQIKNGFVWIGFLSYVFFFFIDTVQMGADGITVDMDAASLFKPSVIALVLSSLVLIYGLSLWLVDKGGWMARLNGLLGQHSYFGYLAHALVLDYTADAVRKAWPVLNPSMMMLATSLICVMVCLLLSIVISYLPFGRYLGGSRGNPLLGWNEIPRTDATLTVSMGVPQTKGG</sequence>
<dbReference type="OrthoDB" id="569695at2"/>
<evidence type="ECO:0000256" key="7">
    <source>
        <dbReference type="SAM" id="Phobius"/>
    </source>
</evidence>
<keyword evidence="5 7" id="KW-1133">Transmembrane helix</keyword>
<comment type="caution">
    <text evidence="9">The sequence shown here is derived from an EMBL/GenBank/DDBJ whole genome shotgun (WGS) entry which is preliminary data.</text>
</comment>
<comment type="similarity">
    <text evidence="2">Belongs to the acyltransferase 3 family.</text>
</comment>
<comment type="subcellular location">
    <subcellularLocation>
        <location evidence="1">Cell membrane</location>
        <topology evidence="1">Multi-pass membrane protein</topology>
    </subcellularLocation>
</comment>
<reference evidence="9 10" key="1">
    <citation type="submission" date="2019-03" db="EMBL/GenBank/DDBJ databases">
        <title>Genomic Encyclopedia of Type Strains, Phase IV (KMG-IV): sequencing the most valuable type-strain genomes for metagenomic binning, comparative biology and taxonomic classification.</title>
        <authorList>
            <person name="Goeker M."/>
        </authorList>
    </citation>
    <scope>NUCLEOTIDE SEQUENCE [LARGE SCALE GENOMIC DNA]</scope>
    <source>
        <strain evidence="9 10">DSM 11170</strain>
    </source>
</reference>
<feature type="transmembrane region" description="Helical" evidence="7">
    <location>
        <begin position="160"/>
        <end position="179"/>
    </location>
</feature>
<evidence type="ECO:0000256" key="4">
    <source>
        <dbReference type="ARBA" id="ARBA00022692"/>
    </source>
</evidence>
<keyword evidence="4 7" id="KW-0812">Transmembrane</keyword>
<dbReference type="GO" id="GO:0016413">
    <property type="term" value="F:O-acetyltransferase activity"/>
    <property type="evidence" value="ECO:0007669"/>
    <property type="project" value="TreeGrafter"/>
</dbReference>
<evidence type="ECO:0000256" key="2">
    <source>
        <dbReference type="ARBA" id="ARBA00007400"/>
    </source>
</evidence>
<feature type="transmembrane region" description="Helical" evidence="7">
    <location>
        <begin position="238"/>
        <end position="256"/>
    </location>
</feature>
<evidence type="ECO:0000256" key="3">
    <source>
        <dbReference type="ARBA" id="ARBA00022475"/>
    </source>
</evidence>
<feature type="transmembrane region" description="Helical" evidence="7">
    <location>
        <begin position="276"/>
        <end position="296"/>
    </location>
</feature>
<keyword evidence="9" id="KW-0808">Transferase</keyword>
<feature type="domain" description="Acyltransferase 3" evidence="8">
    <location>
        <begin position="7"/>
        <end position="358"/>
    </location>
</feature>
<keyword evidence="10" id="KW-1185">Reference proteome</keyword>
<feature type="transmembrane region" description="Helical" evidence="7">
    <location>
        <begin position="81"/>
        <end position="99"/>
    </location>
</feature>
<dbReference type="PANTHER" id="PTHR40074">
    <property type="entry name" value="O-ACETYLTRANSFERASE WECH"/>
    <property type="match status" value="1"/>
</dbReference>
<dbReference type="RefSeq" id="WP_131919410.1">
    <property type="nucleotide sequence ID" value="NZ_JAOQNU010000013.1"/>
</dbReference>
<evidence type="ECO:0000313" key="9">
    <source>
        <dbReference type="EMBL" id="TCP63911.1"/>
    </source>
</evidence>
<protein>
    <submittedName>
        <fullName evidence="9">Surface polysaccharide O-acyltransferase-like enzyme</fullName>
    </submittedName>
</protein>
<accession>A0A4R2RVF0</accession>
<gene>
    <name evidence="9" type="ORF">EDD73_11459</name>
</gene>
<keyword evidence="9" id="KW-0012">Acyltransferase</keyword>